<evidence type="ECO:0008006" key="3">
    <source>
        <dbReference type="Google" id="ProtNLM"/>
    </source>
</evidence>
<evidence type="ECO:0000313" key="1">
    <source>
        <dbReference type="EMBL" id="KTB37501.1"/>
    </source>
</evidence>
<sequence length="308" mass="33907">MSERWDRRFHADADKQNLENFQLLAPGPVPYSGYQFYHLRPAYPDPMDSAGSTNSYSSNRVDEGHPNVIGNVVDFPRTGFSNGQLAPTPNIAHGRSVLASPRCATSYGYMGSSEVRSHDYVNAATGLSFPESNHQSLQTVAHSRESPSAASAAGSLHIPPGTGWEIFDSACRFGANYPLSVTTDSAKSVPDPNEKPRVFKQVVATSGVVDASMRRRHPTRPGRLYRCTDFPPCQATFTSSHNLKSKFSLHPLRSSLKPSTFLDHIYSHLGNRRHQCSYCPTRTVTLSDIKRHEKACKNRRSSATPGPS</sequence>
<dbReference type="Proteomes" id="UP000054988">
    <property type="component" value="Unassembled WGS sequence"/>
</dbReference>
<name>A0A0W0FMF7_MONRR</name>
<proteinExistence type="predicted"/>
<protein>
    <recommendedName>
        <fullName evidence="3">C2H2-type domain-containing protein</fullName>
    </recommendedName>
</protein>
<gene>
    <name evidence="1" type="ORF">WG66_9922</name>
</gene>
<organism evidence="1 2">
    <name type="scientific">Moniliophthora roreri</name>
    <name type="common">Frosty pod rot fungus</name>
    <name type="synonym">Monilia roreri</name>
    <dbReference type="NCBI Taxonomy" id="221103"/>
    <lineage>
        <taxon>Eukaryota</taxon>
        <taxon>Fungi</taxon>
        <taxon>Dikarya</taxon>
        <taxon>Basidiomycota</taxon>
        <taxon>Agaricomycotina</taxon>
        <taxon>Agaricomycetes</taxon>
        <taxon>Agaricomycetidae</taxon>
        <taxon>Agaricales</taxon>
        <taxon>Marasmiineae</taxon>
        <taxon>Marasmiaceae</taxon>
        <taxon>Moniliophthora</taxon>
    </lineage>
</organism>
<accession>A0A0W0FMF7</accession>
<reference evidence="1 2" key="1">
    <citation type="submission" date="2015-12" db="EMBL/GenBank/DDBJ databases">
        <title>Draft genome sequence of Moniliophthora roreri, the causal agent of frosty pod rot of cacao.</title>
        <authorList>
            <person name="Aime M.C."/>
            <person name="Diaz-Valderrama J.R."/>
            <person name="Kijpornyongpan T."/>
            <person name="Phillips-Mora W."/>
        </authorList>
    </citation>
    <scope>NUCLEOTIDE SEQUENCE [LARGE SCALE GENOMIC DNA]</scope>
    <source>
        <strain evidence="1 2">MCA 2952</strain>
    </source>
</reference>
<evidence type="ECO:0000313" key="2">
    <source>
        <dbReference type="Proteomes" id="UP000054988"/>
    </source>
</evidence>
<dbReference type="AlphaFoldDB" id="A0A0W0FMF7"/>
<dbReference type="EMBL" id="LATX01001845">
    <property type="protein sequence ID" value="KTB37501.1"/>
    <property type="molecule type" value="Genomic_DNA"/>
</dbReference>
<comment type="caution">
    <text evidence="1">The sequence shown here is derived from an EMBL/GenBank/DDBJ whole genome shotgun (WGS) entry which is preliminary data.</text>
</comment>